<comment type="caution">
    <text evidence="7">The sequence shown here is derived from an EMBL/GenBank/DDBJ whole genome shotgun (WGS) entry which is preliminary data.</text>
</comment>
<dbReference type="PANTHER" id="PTHR43701:SF2">
    <property type="entry name" value="MEMBRANE TRANSPORTER PROTEIN YJNA-RELATED"/>
    <property type="match status" value="1"/>
</dbReference>
<dbReference type="InterPro" id="IPR051598">
    <property type="entry name" value="TSUP/Inactive_protease-like"/>
</dbReference>
<evidence type="ECO:0000256" key="1">
    <source>
        <dbReference type="ARBA" id="ARBA00004141"/>
    </source>
</evidence>
<name>A0A812JMH8_9DINO</name>
<keyword evidence="3 6" id="KW-1133">Transmembrane helix</keyword>
<protein>
    <recommendedName>
        <fullName evidence="9">Membrane transporter protein</fullName>
    </recommendedName>
</protein>
<proteinExistence type="predicted"/>
<feature type="transmembrane region" description="Helical" evidence="6">
    <location>
        <begin position="85"/>
        <end position="106"/>
    </location>
</feature>
<dbReference type="AlphaFoldDB" id="A0A812JMH8"/>
<feature type="transmembrane region" description="Helical" evidence="6">
    <location>
        <begin position="58"/>
        <end position="79"/>
    </location>
</feature>
<feature type="compositionally biased region" description="Basic and acidic residues" evidence="5">
    <location>
        <begin position="146"/>
        <end position="159"/>
    </location>
</feature>
<feature type="transmembrane region" description="Helical" evidence="6">
    <location>
        <begin position="113"/>
        <end position="131"/>
    </location>
</feature>
<evidence type="ECO:0000256" key="2">
    <source>
        <dbReference type="ARBA" id="ARBA00022692"/>
    </source>
</evidence>
<feature type="transmembrane region" description="Helical" evidence="6">
    <location>
        <begin position="175"/>
        <end position="201"/>
    </location>
</feature>
<feature type="transmembrane region" description="Helical" evidence="6">
    <location>
        <begin position="213"/>
        <end position="232"/>
    </location>
</feature>
<keyword evidence="8" id="KW-1185">Reference proteome</keyword>
<dbReference type="PANTHER" id="PTHR43701">
    <property type="entry name" value="MEMBRANE TRANSPORTER PROTEIN MJ0441-RELATED"/>
    <property type="match status" value="1"/>
</dbReference>
<evidence type="ECO:0000256" key="3">
    <source>
        <dbReference type="ARBA" id="ARBA00022989"/>
    </source>
</evidence>
<gene>
    <name evidence="7" type="ORF">SNAT2548_LOCUS6875</name>
</gene>
<sequence length="296" mass="30703">MAAASMGGLVGFVAQHMYVTAISLCFLIGLSLGLLGSGGSILTLPILVYLLNVEAKEAIAMSLVVVGITSSFALIAHAFAGNVDWRVGGVFGVAGMVGAYVGGILAGFVPEHVLLCLFAIMTLATAMAMLYKDTRPPSAYQPIAHDSNEEGPADKKEVENSDDSDNGIKLAELPLWHILAEGFVVGLVTGMVGAGGGFLVVPALTLMAGLPMSSAIGTSLMVIAMKCLAGYIGHASHVAIDIKLTLIVSASAVLGSFLGGYLTEFVPQHVLRKSFAIFVLTIGCLQLWKESSSFVQ</sequence>
<accession>A0A812JMH8</accession>
<dbReference type="OrthoDB" id="429455at2759"/>
<keyword evidence="2 6" id="KW-0812">Transmembrane</keyword>
<evidence type="ECO:0000313" key="8">
    <source>
        <dbReference type="Proteomes" id="UP000604046"/>
    </source>
</evidence>
<feature type="region of interest" description="Disordered" evidence="5">
    <location>
        <begin position="141"/>
        <end position="165"/>
    </location>
</feature>
<feature type="transmembrane region" description="Helical" evidence="6">
    <location>
        <begin position="18"/>
        <end position="51"/>
    </location>
</feature>
<evidence type="ECO:0000256" key="6">
    <source>
        <dbReference type="SAM" id="Phobius"/>
    </source>
</evidence>
<evidence type="ECO:0000256" key="5">
    <source>
        <dbReference type="SAM" id="MobiDB-lite"/>
    </source>
</evidence>
<reference evidence="7" key="1">
    <citation type="submission" date="2021-02" db="EMBL/GenBank/DDBJ databases">
        <authorList>
            <person name="Dougan E. K."/>
            <person name="Rhodes N."/>
            <person name="Thang M."/>
            <person name="Chan C."/>
        </authorList>
    </citation>
    <scope>NUCLEOTIDE SEQUENCE</scope>
</reference>
<dbReference type="EMBL" id="CAJNDS010000467">
    <property type="protein sequence ID" value="CAE7209057.1"/>
    <property type="molecule type" value="Genomic_DNA"/>
</dbReference>
<organism evidence="7 8">
    <name type="scientific">Symbiodinium natans</name>
    <dbReference type="NCBI Taxonomy" id="878477"/>
    <lineage>
        <taxon>Eukaryota</taxon>
        <taxon>Sar</taxon>
        <taxon>Alveolata</taxon>
        <taxon>Dinophyceae</taxon>
        <taxon>Suessiales</taxon>
        <taxon>Symbiodiniaceae</taxon>
        <taxon>Symbiodinium</taxon>
    </lineage>
</organism>
<comment type="subcellular location">
    <subcellularLocation>
        <location evidence="1">Membrane</location>
        <topology evidence="1">Multi-pass membrane protein</topology>
    </subcellularLocation>
</comment>
<feature type="transmembrane region" description="Helical" evidence="6">
    <location>
        <begin position="244"/>
        <end position="263"/>
    </location>
</feature>
<evidence type="ECO:0000313" key="7">
    <source>
        <dbReference type="EMBL" id="CAE7209057.1"/>
    </source>
</evidence>
<dbReference type="Pfam" id="PF01925">
    <property type="entry name" value="TauE"/>
    <property type="match status" value="1"/>
</dbReference>
<evidence type="ECO:0008006" key="9">
    <source>
        <dbReference type="Google" id="ProtNLM"/>
    </source>
</evidence>
<evidence type="ECO:0000256" key="4">
    <source>
        <dbReference type="ARBA" id="ARBA00023136"/>
    </source>
</evidence>
<keyword evidence="4 6" id="KW-0472">Membrane</keyword>
<dbReference type="GO" id="GO:0016020">
    <property type="term" value="C:membrane"/>
    <property type="evidence" value="ECO:0007669"/>
    <property type="project" value="UniProtKB-SubCell"/>
</dbReference>
<dbReference type="InterPro" id="IPR002781">
    <property type="entry name" value="TM_pro_TauE-like"/>
</dbReference>
<dbReference type="Proteomes" id="UP000604046">
    <property type="component" value="Unassembled WGS sequence"/>
</dbReference>